<evidence type="ECO:0000313" key="1">
    <source>
        <dbReference type="EMBL" id="MBL4919336.1"/>
    </source>
</evidence>
<dbReference type="SUPFAM" id="SSF53756">
    <property type="entry name" value="UDP-Glycosyltransferase/glycogen phosphorylase"/>
    <property type="match status" value="1"/>
</dbReference>
<comment type="caution">
    <text evidence="1">The sequence shown here is derived from an EMBL/GenBank/DDBJ whole genome shotgun (WGS) entry which is preliminary data.</text>
</comment>
<dbReference type="AlphaFoldDB" id="A0A8K0Y1W0"/>
<organism evidence="1 2">
    <name type="scientific">Szabonella alba</name>
    <dbReference type="NCBI Taxonomy" id="2804194"/>
    <lineage>
        <taxon>Bacteria</taxon>
        <taxon>Pseudomonadati</taxon>
        <taxon>Pseudomonadota</taxon>
        <taxon>Alphaproteobacteria</taxon>
        <taxon>Rhodobacterales</taxon>
        <taxon>Paracoccaceae</taxon>
        <taxon>Szabonella</taxon>
    </lineage>
</organism>
<accession>A0A8K0Y1W0</accession>
<sequence>MGASRPHILLIGGDGGLSGVPTYLAQLMRALAGQARFTVLSDRNAGGYDFVTALGGAHVEQPGLRSTLSPLRALRALRGLARHMAPLRRGDPAPPDLVWAHARMAVLLMRLVAVWRHRRGQSLPPLAITFHGLPFGPGHRPLPAAIARHLETAFLRLMPPHHLLFLSQEAAEHFAAATDRGGHLARHRVHVIGNCSDLGPLPRTAAASGPPLVVMTGRSGYQKDHATAARILAHLPADYRLWLCGGGTDRPAFRRRFARIAGLTPAEKTEDTAQRLRFLGPLRDIRPLLQAADLFLMTSRYEGMPIAALETFEAGLPLASTDIPGMAEIVAAHPMAVTFPADDPHEAAARIVALTERARQEGPAASERIRAAWAGRFSFPVWQDRMAGLLGILLEKGQGPAAGRR</sequence>
<evidence type="ECO:0000313" key="2">
    <source>
        <dbReference type="Proteomes" id="UP000648908"/>
    </source>
</evidence>
<dbReference type="PANTHER" id="PTHR12526">
    <property type="entry name" value="GLYCOSYLTRANSFERASE"/>
    <property type="match status" value="1"/>
</dbReference>
<gene>
    <name evidence="1" type="ORF">JL811_19150</name>
</gene>
<dbReference type="RefSeq" id="WP_202690314.1">
    <property type="nucleotide sequence ID" value="NZ_JAESVN010000018.1"/>
</dbReference>
<dbReference type="CDD" id="cd03801">
    <property type="entry name" value="GT4_PimA-like"/>
    <property type="match status" value="1"/>
</dbReference>
<dbReference type="Proteomes" id="UP000648908">
    <property type="component" value="Unassembled WGS sequence"/>
</dbReference>
<name>A0A8K0Y1W0_9RHOB</name>
<dbReference type="Pfam" id="PF13692">
    <property type="entry name" value="Glyco_trans_1_4"/>
    <property type="match status" value="1"/>
</dbReference>
<protein>
    <submittedName>
        <fullName evidence="1">Glycosyltransferase family 4 protein</fullName>
    </submittedName>
</protein>
<dbReference type="Gene3D" id="3.40.50.2000">
    <property type="entry name" value="Glycogen Phosphorylase B"/>
    <property type="match status" value="2"/>
</dbReference>
<dbReference type="EMBL" id="JAESVN010000018">
    <property type="protein sequence ID" value="MBL4919336.1"/>
    <property type="molecule type" value="Genomic_DNA"/>
</dbReference>
<reference evidence="1" key="1">
    <citation type="submission" date="2021-01" db="EMBL/GenBank/DDBJ databases">
        <title>Tabrizicola alba sp. nov. a motile alkaliphilic bacterium isolated from a soda lake.</title>
        <authorList>
            <person name="Szuroczki S."/>
            <person name="Abbaszade G."/>
            <person name="Schumann P."/>
            <person name="Toth E."/>
        </authorList>
    </citation>
    <scope>NUCLEOTIDE SEQUENCE</scope>
    <source>
        <strain evidence="1">DMG-N-6</strain>
    </source>
</reference>
<keyword evidence="2" id="KW-1185">Reference proteome</keyword>
<proteinExistence type="predicted"/>